<name>A0A0S2SMG8_9GAMM</name>
<feature type="modified residue" description="N6-(pyridoxal phosphate)lysine" evidence="12">
    <location>
        <position position="197"/>
    </location>
</feature>
<evidence type="ECO:0000256" key="9">
    <source>
        <dbReference type="ARBA" id="ARBA00023299"/>
    </source>
</evidence>
<dbReference type="FunFam" id="3.90.1150.10:FF:000006">
    <property type="entry name" value="Phosphoserine aminotransferase"/>
    <property type="match status" value="1"/>
</dbReference>
<feature type="binding site" evidence="12">
    <location>
        <position position="196"/>
    </location>
    <ligand>
        <name>pyridoxal 5'-phosphate</name>
        <dbReference type="ChEBI" id="CHEBI:597326"/>
    </ligand>
</feature>
<dbReference type="UniPathway" id="UPA00135">
    <property type="reaction ID" value="UER00197"/>
</dbReference>
<keyword evidence="8 12" id="KW-0664">Pyridoxine biosynthesis</keyword>
<dbReference type="PANTHER" id="PTHR43247">
    <property type="entry name" value="PHOSPHOSERINE AMINOTRANSFERASE"/>
    <property type="match status" value="1"/>
</dbReference>
<keyword evidence="5 12" id="KW-0028">Amino-acid biosynthesis</keyword>
<evidence type="ECO:0000313" key="16">
    <source>
        <dbReference type="Proteomes" id="UP000058114"/>
    </source>
</evidence>
<feature type="binding site" evidence="12">
    <location>
        <position position="153"/>
    </location>
    <ligand>
        <name>pyridoxal 5'-phosphate</name>
        <dbReference type="ChEBI" id="CHEBI:597326"/>
    </ligand>
</feature>
<keyword evidence="6 12" id="KW-0808">Transferase</keyword>
<feature type="binding site" evidence="12">
    <location>
        <position position="104"/>
    </location>
    <ligand>
        <name>pyridoxal 5'-phosphate</name>
        <dbReference type="ChEBI" id="CHEBI:597326"/>
    </ligand>
</feature>
<evidence type="ECO:0000256" key="4">
    <source>
        <dbReference type="ARBA" id="ARBA00022576"/>
    </source>
</evidence>
<feature type="binding site" evidence="12">
    <location>
        <begin position="238"/>
        <end position="239"/>
    </location>
    <ligand>
        <name>pyridoxal 5'-phosphate</name>
        <dbReference type="ChEBI" id="CHEBI:597326"/>
    </ligand>
</feature>
<dbReference type="GO" id="GO:0004648">
    <property type="term" value="F:O-phospho-L-serine:2-oxoglutarate aminotransferase activity"/>
    <property type="evidence" value="ECO:0007669"/>
    <property type="project" value="UniProtKB-UniRule"/>
</dbReference>
<comment type="function">
    <text evidence="12">Catalyzes the reversible conversion of 3-phosphohydroxypyruvate to phosphoserine and of 3-hydroxy-2-oxo-4-phosphonooxybutanoate to phosphohydroxythreonine.</text>
</comment>
<dbReference type="EC" id="2.6.1.52" evidence="12"/>
<dbReference type="RefSeq" id="WP_060586406.1">
    <property type="nucleotide sequence ID" value="NZ_CP013067.1"/>
</dbReference>
<dbReference type="HAMAP" id="MF_00160">
    <property type="entry name" value="SerC_aminotrans_5"/>
    <property type="match status" value="1"/>
</dbReference>
<dbReference type="Pfam" id="PF00266">
    <property type="entry name" value="Aminotran_5"/>
    <property type="match status" value="1"/>
</dbReference>
<dbReference type="InterPro" id="IPR020578">
    <property type="entry name" value="Aminotrans_V_PyrdxlP_BS"/>
</dbReference>
<dbReference type="SUPFAM" id="SSF53383">
    <property type="entry name" value="PLP-dependent transferases"/>
    <property type="match status" value="1"/>
</dbReference>
<keyword evidence="9 12" id="KW-0718">Serine biosynthesis</keyword>
<keyword evidence="12" id="KW-0963">Cytoplasm</keyword>
<dbReference type="NCBIfam" id="NF003764">
    <property type="entry name" value="PRK05355.1"/>
    <property type="match status" value="1"/>
</dbReference>
<reference evidence="16" key="1">
    <citation type="submission" date="2015-10" db="EMBL/GenBank/DDBJ databases">
        <title>Complete Genome Sequence of Aeromonas schubertii strain WL1483.</title>
        <authorList>
            <person name="Liu L."/>
        </authorList>
    </citation>
    <scope>NUCLEOTIDE SEQUENCE [LARGE SCALE GENOMIC DNA]</scope>
    <source>
        <strain evidence="16">WL1483</strain>
    </source>
</reference>
<accession>A0A0S2SMG8</accession>
<dbReference type="PATRIC" id="fig|652.5.peg.2432"/>
<comment type="pathway">
    <text evidence="1 12">Cofactor biosynthesis; pyridoxine 5'-phosphate biosynthesis; pyridoxine 5'-phosphate from D-erythrose 4-phosphate: step 3/5.</text>
</comment>
<dbReference type="GO" id="GO:0005737">
    <property type="term" value="C:cytoplasm"/>
    <property type="evidence" value="ECO:0007669"/>
    <property type="project" value="UniProtKB-SubCell"/>
</dbReference>
<dbReference type="GO" id="GO:0030170">
    <property type="term" value="F:pyridoxal phosphate binding"/>
    <property type="evidence" value="ECO:0007669"/>
    <property type="project" value="UniProtKB-UniRule"/>
</dbReference>
<keyword evidence="4 12" id="KW-0032">Aminotransferase</keyword>
<dbReference type="PANTHER" id="PTHR43247:SF1">
    <property type="entry name" value="PHOSPHOSERINE AMINOTRANSFERASE"/>
    <property type="match status" value="1"/>
</dbReference>
<evidence type="ECO:0000256" key="8">
    <source>
        <dbReference type="ARBA" id="ARBA00023096"/>
    </source>
</evidence>
<dbReference type="NCBIfam" id="TIGR01364">
    <property type="entry name" value="serC_1"/>
    <property type="match status" value="1"/>
</dbReference>
<dbReference type="KEGG" id="asr:WL1483_3496"/>
<comment type="pathway">
    <text evidence="2 12 13">Amino-acid biosynthesis; L-serine biosynthesis; L-serine from 3-phospho-D-glycerate: step 2/3.</text>
</comment>
<evidence type="ECO:0000256" key="3">
    <source>
        <dbReference type="ARBA" id="ARBA00006904"/>
    </source>
</evidence>
<proteinExistence type="inferred from homology"/>
<evidence type="ECO:0000259" key="14">
    <source>
        <dbReference type="Pfam" id="PF00266"/>
    </source>
</evidence>
<comment type="cofactor">
    <cofactor evidence="12">
        <name>pyridoxal 5'-phosphate</name>
        <dbReference type="ChEBI" id="CHEBI:597326"/>
    </cofactor>
    <text evidence="12">Binds 1 pyridoxal phosphate per subunit.</text>
</comment>
<evidence type="ECO:0000256" key="5">
    <source>
        <dbReference type="ARBA" id="ARBA00022605"/>
    </source>
</evidence>
<sequence length="361" mass="39504">MNQAIYNFCAGPAMLPVPVMARAQREFCNFQGIGASVMELSHRGKEFMAVAEKAEQDLRDLLAVPDNYKVLFMHGGGRGQFAAVPLNLLGGDNRKADYLLTGVWSRGALKEGVKFGEMLGHEGASSEGGITRLLPTPAFRPDAAYVHYCPNETIEGIEMFDIPDTGDIPLVADLSSTILSRPLDVSRFGVIYAGAQKNIGPSGLAIAIVRDDLLNQGRGDVPAILDYRLTAEHDSMFNTPPTYAWYLAGLVFEWLKEIGGLEQMERLNKAKADLLYGYIDSSAFYSNRVDPACRSRMNVPFQLKNPELDTHFLADAKEAGLLALKGHKLVGGMRASIYNAMPIEGVQALVAFMERFAKQHG</sequence>
<evidence type="ECO:0000256" key="11">
    <source>
        <dbReference type="ARBA" id="ARBA00049007"/>
    </source>
</evidence>
<evidence type="ECO:0000256" key="7">
    <source>
        <dbReference type="ARBA" id="ARBA00022898"/>
    </source>
</evidence>
<comment type="subcellular location">
    <subcellularLocation>
        <location evidence="12">Cytoplasm</location>
    </subcellularLocation>
</comment>
<dbReference type="FunFam" id="3.40.640.10:FF:000010">
    <property type="entry name" value="Phosphoserine aminotransferase"/>
    <property type="match status" value="1"/>
</dbReference>
<dbReference type="InterPro" id="IPR015424">
    <property type="entry name" value="PyrdxlP-dep_Trfase"/>
</dbReference>
<dbReference type="UniPathway" id="UPA00244">
    <property type="reaction ID" value="UER00311"/>
</dbReference>
<reference evidence="15 16" key="2">
    <citation type="journal article" date="2016" name="Genome Announc.">
        <title>Complete Genome Sequence of the Highly Virulent Aeromonas schubertii Strain WL1483, Isolated from Diseased Snakehead Fish (Channa argus) in China.</title>
        <authorList>
            <person name="Liu L."/>
            <person name="Li N."/>
            <person name="Zhang D."/>
            <person name="Fu X."/>
            <person name="Shi C."/>
            <person name="Lin Q."/>
            <person name="Hao G."/>
        </authorList>
    </citation>
    <scope>NUCLEOTIDE SEQUENCE [LARGE SCALE GENOMIC DNA]</scope>
    <source>
        <strain evidence="15 16">WL1483</strain>
    </source>
</reference>
<evidence type="ECO:0000256" key="10">
    <source>
        <dbReference type="ARBA" id="ARBA00047630"/>
    </source>
</evidence>
<feature type="domain" description="Aminotransferase class V" evidence="14">
    <location>
        <begin position="5"/>
        <end position="349"/>
    </location>
</feature>
<dbReference type="InterPro" id="IPR015422">
    <property type="entry name" value="PyrdxlP-dep_Trfase_small"/>
</dbReference>
<evidence type="ECO:0000256" key="13">
    <source>
        <dbReference type="RuleBase" id="RU004505"/>
    </source>
</evidence>
<comment type="similarity">
    <text evidence="3 12">Belongs to the class-V pyridoxal-phosphate-dependent aminotransferase family. SerC subfamily.</text>
</comment>
<comment type="subunit">
    <text evidence="12">Homodimer.</text>
</comment>
<dbReference type="InterPro" id="IPR022278">
    <property type="entry name" value="Pser_aminoTfrase"/>
</dbReference>
<organism evidence="15 16">
    <name type="scientific">Aeromonas schubertii</name>
    <dbReference type="NCBI Taxonomy" id="652"/>
    <lineage>
        <taxon>Bacteria</taxon>
        <taxon>Pseudomonadati</taxon>
        <taxon>Pseudomonadota</taxon>
        <taxon>Gammaproteobacteria</taxon>
        <taxon>Aeromonadales</taxon>
        <taxon>Aeromonadaceae</taxon>
        <taxon>Aeromonas</taxon>
    </lineage>
</organism>
<dbReference type="Gene3D" id="3.90.1150.10">
    <property type="entry name" value="Aspartate Aminotransferase, domain 1"/>
    <property type="match status" value="1"/>
</dbReference>
<comment type="caution">
    <text evidence="12">Lacks conserved residue(s) required for the propagation of feature annotation.</text>
</comment>
<gene>
    <name evidence="12 15" type="primary">serC</name>
    <name evidence="15" type="ORF">WL1483_3496</name>
</gene>
<evidence type="ECO:0000256" key="12">
    <source>
        <dbReference type="HAMAP-Rule" id="MF_00160"/>
    </source>
</evidence>
<dbReference type="InterPro" id="IPR000192">
    <property type="entry name" value="Aminotrans_V_dom"/>
</dbReference>
<evidence type="ECO:0000256" key="2">
    <source>
        <dbReference type="ARBA" id="ARBA00005099"/>
    </source>
</evidence>
<feature type="binding site" evidence="12">
    <location>
        <position position="43"/>
    </location>
    <ligand>
        <name>L-glutamate</name>
        <dbReference type="ChEBI" id="CHEBI:29985"/>
    </ligand>
</feature>
<dbReference type="Proteomes" id="UP000058114">
    <property type="component" value="Chromosome"/>
</dbReference>
<comment type="catalytic activity">
    <reaction evidence="10 12">
        <text>4-(phosphooxy)-L-threonine + 2-oxoglutarate = (R)-3-hydroxy-2-oxo-4-phosphooxybutanoate + L-glutamate</text>
        <dbReference type="Rhea" id="RHEA:16573"/>
        <dbReference type="ChEBI" id="CHEBI:16810"/>
        <dbReference type="ChEBI" id="CHEBI:29985"/>
        <dbReference type="ChEBI" id="CHEBI:58452"/>
        <dbReference type="ChEBI" id="CHEBI:58538"/>
        <dbReference type="EC" id="2.6.1.52"/>
    </reaction>
</comment>
<dbReference type="InterPro" id="IPR015421">
    <property type="entry name" value="PyrdxlP-dep_Trfase_major"/>
</dbReference>
<dbReference type="AlphaFoldDB" id="A0A0S2SMG8"/>
<dbReference type="PROSITE" id="PS00595">
    <property type="entry name" value="AA_TRANSFER_CLASS_5"/>
    <property type="match status" value="1"/>
</dbReference>
<evidence type="ECO:0000313" key="15">
    <source>
        <dbReference type="EMBL" id="ALP42915.1"/>
    </source>
</evidence>
<evidence type="ECO:0000256" key="1">
    <source>
        <dbReference type="ARBA" id="ARBA00004915"/>
    </source>
</evidence>
<dbReference type="EMBL" id="CP013067">
    <property type="protein sequence ID" value="ALP42915.1"/>
    <property type="molecule type" value="Genomic_DNA"/>
</dbReference>
<feature type="binding site" evidence="12">
    <location>
        <position position="173"/>
    </location>
    <ligand>
        <name>pyridoxal 5'-phosphate</name>
        <dbReference type="ChEBI" id="CHEBI:597326"/>
    </ligand>
</feature>
<feature type="binding site" evidence="12">
    <location>
        <begin position="77"/>
        <end position="78"/>
    </location>
    <ligand>
        <name>pyridoxal 5'-phosphate</name>
        <dbReference type="ChEBI" id="CHEBI:597326"/>
    </ligand>
</feature>
<dbReference type="CDD" id="cd00611">
    <property type="entry name" value="PSAT_like"/>
    <property type="match status" value="1"/>
</dbReference>
<dbReference type="GO" id="GO:0006564">
    <property type="term" value="P:L-serine biosynthetic process"/>
    <property type="evidence" value="ECO:0007669"/>
    <property type="project" value="UniProtKB-UniRule"/>
</dbReference>
<evidence type="ECO:0000256" key="6">
    <source>
        <dbReference type="ARBA" id="ARBA00022679"/>
    </source>
</evidence>
<comment type="catalytic activity">
    <reaction evidence="11 12 13">
        <text>O-phospho-L-serine + 2-oxoglutarate = 3-phosphooxypyruvate + L-glutamate</text>
        <dbReference type="Rhea" id="RHEA:14329"/>
        <dbReference type="ChEBI" id="CHEBI:16810"/>
        <dbReference type="ChEBI" id="CHEBI:18110"/>
        <dbReference type="ChEBI" id="CHEBI:29985"/>
        <dbReference type="ChEBI" id="CHEBI:57524"/>
        <dbReference type="EC" id="2.6.1.52"/>
    </reaction>
</comment>
<dbReference type="GO" id="GO:0008615">
    <property type="term" value="P:pyridoxine biosynthetic process"/>
    <property type="evidence" value="ECO:0007669"/>
    <property type="project" value="UniProtKB-UniRule"/>
</dbReference>
<dbReference type="Gene3D" id="3.40.640.10">
    <property type="entry name" value="Type I PLP-dependent aspartate aminotransferase-like (Major domain)"/>
    <property type="match status" value="1"/>
</dbReference>
<keyword evidence="7 12" id="KW-0663">Pyridoxal phosphate</keyword>
<protein>
    <recommendedName>
        <fullName evidence="12">Phosphoserine aminotransferase</fullName>
        <ecNumber evidence="12">2.6.1.52</ecNumber>
    </recommendedName>
    <alternativeName>
        <fullName evidence="12">Phosphohydroxythreonine aminotransferase</fullName>
        <shortName evidence="12">PSAT</shortName>
    </alternativeName>
</protein>
<dbReference type="PIRSF" id="PIRSF000525">
    <property type="entry name" value="SerC"/>
    <property type="match status" value="1"/>
</dbReference>